<sequence>MAYYNPLLYIYRSNKGRLLLRGPLIQPLYLDQPKTNVAYPLSIFSDSNIKTGVDSTD</sequence>
<protein>
    <submittedName>
        <fullName evidence="1">Uncharacterized protein</fullName>
    </submittedName>
</protein>
<dbReference type="EMBL" id="JAZHXI010000009">
    <property type="protein sequence ID" value="KAL2067617.1"/>
    <property type="molecule type" value="Genomic_DNA"/>
</dbReference>
<evidence type="ECO:0000313" key="1">
    <source>
        <dbReference type="EMBL" id="KAL2067617.1"/>
    </source>
</evidence>
<accession>A0ABR4CD68</accession>
<reference evidence="1 2" key="1">
    <citation type="journal article" date="2024" name="Commun. Biol.">
        <title>Comparative genomic analysis of thermophilic fungi reveals convergent evolutionary adaptations and gene losses.</title>
        <authorList>
            <person name="Steindorff A.S."/>
            <person name="Aguilar-Pontes M.V."/>
            <person name="Robinson A.J."/>
            <person name="Andreopoulos B."/>
            <person name="LaButti K."/>
            <person name="Kuo A."/>
            <person name="Mondo S."/>
            <person name="Riley R."/>
            <person name="Otillar R."/>
            <person name="Haridas S."/>
            <person name="Lipzen A."/>
            <person name="Grimwood J."/>
            <person name="Schmutz J."/>
            <person name="Clum A."/>
            <person name="Reid I.D."/>
            <person name="Moisan M.C."/>
            <person name="Butler G."/>
            <person name="Nguyen T.T.M."/>
            <person name="Dewar K."/>
            <person name="Conant G."/>
            <person name="Drula E."/>
            <person name="Henrissat B."/>
            <person name="Hansel C."/>
            <person name="Singer S."/>
            <person name="Hutchinson M.I."/>
            <person name="de Vries R.P."/>
            <person name="Natvig D.O."/>
            <person name="Powell A.J."/>
            <person name="Tsang A."/>
            <person name="Grigoriev I.V."/>
        </authorList>
    </citation>
    <scope>NUCLEOTIDE SEQUENCE [LARGE SCALE GENOMIC DNA]</scope>
    <source>
        <strain evidence="1 2">CBS 494.80</strain>
    </source>
</reference>
<evidence type="ECO:0000313" key="2">
    <source>
        <dbReference type="Proteomes" id="UP001595075"/>
    </source>
</evidence>
<dbReference type="Proteomes" id="UP001595075">
    <property type="component" value="Unassembled WGS sequence"/>
</dbReference>
<gene>
    <name evidence="1" type="ORF">VTL71DRAFT_15713</name>
</gene>
<name>A0ABR4CD68_9HELO</name>
<keyword evidence="2" id="KW-1185">Reference proteome</keyword>
<organism evidence="1 2">
    <name type="scientific">Oculimacula yallundae</name>
    <dbReference type="NCBI Taxonomy" id="86028"/>
    <lineage>
        <taxon>Eukaryota</taxon>
        <taxon>Fungi</taxon>
        <taxon>Dikarya</taxon>
        <taxon>Ascomycota</taxon>
        <taxon>Pezizomycotina</taxon>
        <taxon>Leotiomycetes</taxon>
        <taxon>Helotiales</taxon>
        <taxon>Ploettnerulaceae</taxon>
        <taxon>Oculimacula</taxon>
    </lineage>
</organism>
<comment type="caution">
    <text evidence="1">The sequence shown here is derived from an EMBL/GenBank/DDBJ whole genome shotgun (WGS) entry which is preliminary data.</text>
</comment>
<proteinExistence type="predicted"/>